<keyword evidence="4 5" id="KW-0472">Membrane</keyword>
<reference evidence="8" key="1">
    <citation type="submission" date="2022-06" db="EMBL/GenBank/DDBJ databases">
        <authorList>
            <person name="Berger JAMES D."/>
            <person name="Berger JAMES D."/>
        </authorList>
    </citation>
    <scope>NUCLEOTIDE SEQUENCE [LARGE SCALE GENOMIC DNA]</scope>
</reference>
<dbReference type="AlphaFoldDB" id="A0AA85K7J3"/>
<dbReference type="PANTHER" id="PTHR45902">
    <property type="entry name" value="LATROPHILIN RECEPTOR-LIKE PROTEIN A"/>
    <property type="match status" value="1"/>
</dbReference>
<organism evidence="8 9">
    <name type="scientific">Trichobilharzia regenti</name>
    <name type="common">Nasal bird schistosome</name>
    <dbReference type="NCBI Taxonomy" id="157069"/>
    <lineage>
        <taxon>Eukaryota</taxon>
        <taxon>Metazoa</taxon>
        <taxon>Spiralia</taxon>
        <taxon>Lophotrochozoa</taxon>
        <taxon>Platyhelminthes</taxon>
        <taxon>Trematoda</taxon>
        <taxon>Digenea</taxon>
        <taxon>Strigeidida</taxon>
        <taxon>Schistosomatoidea</taxon>
        <taxon>Schistosomatidae</taxon>
        <taxon>Trichobilharzia</taxon>
    </lineage>
</organism>
<feature type="transmembrane region" description="Helical" evidence="5">
    <location>
        <begin position="621"/>
        <end position="642"/>
    </location>
</feature>
<comment type="subcellular location">
    <subcellularLocation>
        <location evidence="1">Membrane</location>
        <topology evidence="1">Multi-pass membrane protein</topology>
    </subcellularLocation>
</comment>
<evidence type="ECO:0000256" key="2">
    <source>
        <dbReference type="ARBA" id="ARBA00022692"/>
    </source>
</evidence>
<dbReference type="Proteomes" id="UP000050795">
    <property type="component" value="Unassembled WGS sequence"/>
</dbReference>
<dbReference type="GO" id="GO:0004930">
    <property type="term" value="F:G protein-coupled receptor activity"/>
    <property type="evidence" value="ECO:0007669"/>
    <property type="project" value="InterPro"/>
</dbReference>
<dbReference type="InterPro" id="IPR053231">
    <property type="entry name" value="GPCR_LN-TM7"/>
</dbReference>
<feature type="chain" id="PRO_5041675869" description="G-protein coupled receptors family 2 profile 2 domain-containing protein" evidence="6">
    <location>
        <begin position="20"/>
        <end position="703"/>
    </location>
</feature>
<feature type="signal peptide" evidence="6">
    <location>
        <begin position="1"/>
        <end position="19"/>
    </location>
</feature>
<evidence type="ECO:0000256" key="3">
    <source>
        <dbReference type="ARBA" id="ARBA00022989"/>
    </source>
</evidence>
<dbReference type="GO" id="GO:0007166">
    <property type="term" value="P:cell surface receptor signaling pathway"/>
    <property type="evidence" value="ECO:0007669"/>
    <property type="project" value="InterPro"/>
</dbReference>
<dbReference type="GO" id="GO:0016020">
    <property type="term" value="C:membrane"/>
    <property type="evidence" value="ECO:0007669"/>
    <property type="project" value="UniProtKB-SubCell"/>
</dbReference>
<name>A0AA85K7J3_TRIRE</name>
<sequence length="703" mass="79044">MLGYIYLISLCLLLDYSFSSVTEINLEDDYVEAYNQVANDTCPSLIARCFCDELCMSKSDCCSDYPLLNKSLLMSDEQHKILETSCIKKVYGINELNTTYEDGIVMLEQIHAVAECPLNTPKDLARRCNRSKDIELSFHDITGSGNDWITSSKEHFSVVILDSIPFHIKTSDIRAIAPVVSQKTGRVYANVDCAQCHGELKMVPGEDFNEHIRKNLKFFTVKFLCHLSETGNRVCIAESTLPPSLSRPCGVLAQSYRRPQSFFRDHIKWHEFLALPEKYLGFQISTEKNEEENKALKVIESILDILQIIVCIFSALCLCVLLIVYGKTKSLHQRLSNQLIMGLASSILSLLLIYLTLPLVVEQIHISSRYVCVTIAVLIHYFFLCSFTWMSTFGISLMNTFGGIHTCQLCFSYIKLKLTRPRRGTNSVNSTFVSSAMQSMVIQSAKRSDSSSSKTITLFSLLAIILPLCLTIPAIVINEIVYPNDCLNEQYVAGLLNSEVDETICTKSQRILSLLTPGFCPPENCKRTWFTVHHAFIIWFLAPTTLLLAFNCITLIIVGLHIWFLGKNDLNIKSNDRGESEQSDIHKQNRKMLKICLNLSIILGVVWIFQILTSLLPGVPIIGRIASLVTSGQGAALTFVSVGKRKSKPLMTTCSWTSMFTVGNTTSSWSSQRNLNWIRQRKCKRSTSEKPDMNVQSSNCEGC</sequence>
<dbReference type="Pfam" id="PF00002">
    <property type="entry name" value="7tm_2"/>
    <property type="match status" value="1"/>
</dbReference>
<proteinExistence type="predicted"/>
<feature type="domain" description="G-protein coupled receptors family 2 profile 2" evidence="7">
    <location>
        <begin position="303"/>
        <end position="645"/>
    </location>
</feature>
<dbReference type="PANTHER" id="PTHR45902:SF4">
    <property type="entry name" value="G-PROTEIN COUPLED RECEPTORS FAMILY 2 PROFILE 2 DOMAIN-CONTAINING PROTEIN"/>
    <property type="match status" value="1"/>
</dbReference>
<feature type="transmembrane region" description="Helical" evidence="5">
    <location>
        <begin position="456"/>
        <end position="477"/>
    </location>
</feature>
<feature type="transmembrane region" description="Helical" evidence="5">
    <location>
        <begin position="305"/>
        <end position="326"/>
    </location>
</feature>
<accession>A0AA85K7J3</accession>
<evidence type="ECO:0000256" key="5">
    <source>
        <dbReference type="SAM" id="Phobius"/>
    </source>
</evidence>
<evidence type="ECO:0000313" key="8">
    <source>
        <dbReference type="Proteomes" id="UP000050795"/>
    </source>
</evidence>
<dbReference type="InterPro" id="IPR017981">
    <property type="entry name" value="GPCR_2-like_7TM"/>
</dbReference>
<evidence type="ECO:0000256" key="4">
    <source>
        <dbReference type="ARBA" id="ARBA00023136"/>
    </source>
</evidence>
<dbReference type="InterPro" id="IPR000832">
    <property type="entry name" value="GPCR_2_secretin-like"/>
</dbReference>
<feature type="transmembrane region" description="Helical" evidence="5">
    <location>
        <begin position="595"/>
        <end position="615"/>
    </location>
</feature>
<keyword evidence="3 5" id="KW-1133">Transmembrane helix</keyword>
<feature type="transmembrane region" description="Helical" evidence="5">
    <location>
        <begin position="367"/>
        <end position="389"/>
    </location>
</feature>
<evidence type="ECO:0000259" key="7">
    <source>
        <dbReference type="PROSITE" id="PS50261"/>
    </source>
</evidence>
<keyword evidence="8" id="KW-1185">Reference proteome</keyword>
<evidence type="ECO:0000313" key="9">
    <source>
        <dbReference type="WBParaSite" id="TREG1_67730.1"/>
    </source>
</evidence>
<evidence type="ECO:0000256" key="1">
    <source>
        <dbReference type="ARBA" id="ARBA00004141"/>
    </source>
</evidence>
<dbReference type="Gene3D" id="1.20.1070.10">
    <property type="entry name" value="Rhodopsin 7-helix transmembrane proteins"/>
    <property type="match status" value="1"/>
</dbReference>
<dbReference type="WBParaSite" id="TREG1_67730.1">
    <property type="protein sequence ID" value="TREG1_67730.1"/>
    <property type="gene ID" value="TREG1_67730"/>
</dbReference>
<dbReference type="PROSITE" id="PS50261">
    <property type="entry name" value="G_PROTEIN_RECEP_F2_4"/>
    <property type="match status" value="1"/>
</dbReference>
<feature type="transmembrane region" description="Helical" evidence="5">
    <location>
        <begin position="338"/>
        <end position="361"/>
    </location>
</feature>
<protein>
    <recommendedName>
        <fullName evidence="7">G-protein coupled receptors family 2 profile 2 domain-containing protein</fullName>
    </recommendedName>
</protein>
<feature type="transmembrane region" description="Helical" evidence="5">
    <location>
        <begin position="536"/>
        <end position="565"/>
    </location>
</feature>
<keyword evidence="2 5" id="KW-0812">Transmembrane</keyword>
<reference evidence="9" key="2">
    <citation type="submission" date="2023-11" db="UniProtKB">
        <authorList>
            <consortium name="WormBaseParasite"/>
        </authorList>
    </citation>
    <scope>IDENTIFICATION</scope>
</reference>
<keyword evidence="6" id="KW-0732">Signal</keyword>
<evidence type="ECO:0000256" key="6">
    <source>
        <dbReference type="SAM" id="SignalP"/>
    </source>
</evidence>